<name>E4ZQK5_LEPMJ</name>
<evidence type="ECO:0000313" key="1">
    <source>
        <dbReference type="EMBL" id="CBX94010.1"/>
    </source>
</evidence>
<dbReference type="EMBL" id="FP929116">
    <property type="protein sequence ID" value="CBX94010.1"/>
    <property type="molecule type" value="Genomic_DNA"/>
</dbReference>
<proteinExistence type="predicted"/>
<dbReference type="HOGENOM" id="CLU_2904603_0_0_1"/>
<sequence>MGLHIICAKRLRVSSFFPISPALFLFRRLFFQGLPASSPSRKVGSLLHVCLPVHWFYSHECT</sequence>
<dbReference type="InParanoid" id="E4ZQK5"/>
<accession>E4ZQK5</accession>
<reference evidence="2" key="1">
    <citation type="journal article" date="2011" name="Nat. Commun.">
        <title>Effector diversification within compartments of the Leptosphaeria maculans genome affected by Repeat-Induced Point mutations.</title>
        <authorList>
            <person name="Rouxel T."/>
            <person name="Grandaubert J."/>
            <person name="Hane J.K."/>
            <person name="Hoede C."/>
            <person name="van de Wouw A.P."/>
            <person name="Couloux A."/>
            <person name="Dominguez V."/>
            <person name="Anthouard V."/>
            <person name="Bally P."/>
            <person name="Bourras S."/>
            <person name="Cozijnsen A.J."/>
            <person name="Ciuffetti L.M."/>
            <person name="Degrave A."/>
            <person name="Dilmaghani A."/>
            <person name="Duret L."/>
            <person name="Fudal I."/>
            <person name="Goodwin S.B."/>
            <person name="Gout L."/>
            <person name="Glaser N."/>
            <person name="Linglin J."/>
            <person name="Kema G.H.J."/>
            <person name="Lapalu N."/>
            <person name="Lawrence C.B."/>
            <person name="May K."/>
            <person name="Meyer M."/>
            <person name="Ollivier B."/>
            <person name="Poulain J."/>
            <person name="Schoch C.L."/>
            <person name="Simon A."/>
            <person name="Spatafora J.W."/>
            <person name="Stachowiak A."/>
            <person name="Turgeon B.G."/>
            <person name="Tyler B.M."/>
            <person name="Vincent D."/>
            <person name="Weissenbach J."/>
            <person name="Amselem J."/>
            <person name="Quesneville H."/>
            <person name="Oliver R.P."/>
            <person name="Wincker P."/>
            <person name="Balesdent M.-H."/>
            <person name="Howlett B.J."/>
        </authorList>
    </citation>
    <scope>NUCLEOTIDE SEQUENCE [LARGE SCALE GENOMIC DNA]</scope>
    <source>
        <strain evidence="2">JN3 / isolate v23.1.3 / race Av1-4-5-6-7-8</strain>
    </source>
</reference>
<evidence type="ECO:0000313" key="2">
    <source>
        <dbReference type="Proteomes" id="UP000002668"/>
    </source>
</evidence>
<dbReference type="AlphaFoldDB" id="E4ZQK5"/>
<organism evidence="2">
    <name type="scientific">Leptosphaeria maculans (strain JN3 / isolate v23.1.3 / race Av1-4-5-6-7-8)</name>
    <name type="common">Blackleg fungus</name>
    <name type="synonym">Phoma lingam</name>
    <dbReference type="NCBI Taxonomy" id="985895"/>
    <lineage>
        <taxon>Eukaryota</taxon>
        <taxon>Fungi</taxon>
        <taxon>Dikarya</taxon>
        <taxon>Ascomycota</taxon>
        <taxon>Pezizomycotina</taxon>
        <taxon>Dothideomycetes</taxon>
        <taxon>Pleosporomycetidae</taxon>
        <taxon>Pleosporales</taxon>
        <taxon>Pleosporineae</taxon>
        <taxon>Leptosphaeriaceae</taxon>
        <taxon>Plenodomus</taxon>
        <taxon>Plenodomus lingam/Leptosphaeria maculans species complex</taxon>
    </lineage>
</organism>
<gene>
    <name evidence="1" type="ORF">LEMA_P036840.1</name>
</gene>
<protein>
    <submittedName>
        <fullName evidence="1">Predicted protein</fullName>
    </submittedName>
</protein>
<keyword evidence="2" id="KW-1185">Reference proteome</keyword>
<dbReference type="VEuPathDB" id="FungiDB:LEMA_P036840.1"/>
<dbReference type="Proteomes" id="UP000002668">
    <property type="component" value="Genome"/>
</dbReference>